<dbReference type="Proteomes" id="UP001619911">
    <property type="component" value="Unassembled WGS sequence"/>
</dbReference>
<evidence type="ECO:0000313" key="2">
    <source>
        <dbReference type="Proteomes" id="UP001619911"/>
    </source>
</evidence>
<comment type="caution">
    <text evidence="1">The sequence shown here is derived from an EMBL/GenBank/DDBJ whole genome shotgun (WGS) entry which is preliminary data.</text>
</comment>
<organism evidence="1 2">
    <name type="scientific">Bacillus lumedeiriae</name>
    <dbReference type="NCBI Taxonomy" id="3058829"/>
    <lineage>
        <taxon>Bacteria</taxon>
        <taxon>Bacillati</taxon>
        <taxon>Bacillota</taxon>
        <taxon>Bacilli</taxon>
        <taxon>Bacillales</taxon>
        <taxon>Bacillaceae</taxon>
        <taxon>Bacillus</taxon>
    </lineage>
</organism>
<gene>
    <name evidence="1" type="ORF">QYG89_15775</name>
</gene>
<evidence type="ECO:0000313" key="1">
    <source>
        <dbReference type="EMBL" id="MFK2827104.1"/>
    </source>
</evidence>
<dbReference type="EMBL" id="JAUIYO010000021">
    <property type="protein sequence ID" value="MFK2827104.1"/>
    <property type="molecule type" value="Genomic_DNA"/>
</dbReference>
<accession>A0ABW8IEJ7</accession>
<reference evidence="1 2" key="1">
    <citation type="submission" date="2023-07" db="EMBL/GenBank/DDBJ databases">
        <title>Bacillus lucianemedeirus sp. nov, a new species isolated from an immunobiological production facility.</title>
        <authorList>
            <person name="Costa L.V."/>
            <person name="Miranda R.V.S.L."/>
            <person name="Brandao M.L.L."/>
            <person name="Reis C.M.F."/>
            <person name="Frazao A.M."/>
            <person name="Cruz F.V."/>
            <person name="Baio P.V.P."/>
            <person name="Veras J.F.C."/>
            <person name="Ramos J.N."/>
            <person name="Vieira V."/>
        </authorList>
    </citation>
    <scope>NUCLEOTIDE SEQUENCE [LARGE SCALE GENOMIC DNA]</scope>
    <source>
        <strain evidence="1 2">B190/17</strain>
    </source>
</reference>
<protein>
    <submittedName>
        <fullName evidence="1">Uncharacterized protein</fullName>
    </submittedName>
</protein>
<keyword evidence="2" id="KW-1185">Reference proteome</keyword>
<dbReference type="RefSeq" id="WP_404319068.1">
    <property type="nucleotide sequence ID" value="NZ_JAUIYO010000021.1"/>
</dbReference>
<sequence>MTRVVIIVFGVGGADTRIDFHTLFTEIIYKSFMIKRAIHSSDEEWMARFSSASSNMP</sequence>
<proteinExistence type="predicted"/>
<name>A0ABW8IEJ7_9BACI</name>